<feature type="compositionally biased region" description="Polar residues" evidence="4">
    <location>
        <begin position="7"/>
        <end position="17"/>
    </location>
</feature>
<evidence type="ECO:0000256" key="2">
    <source>
        <dbReference type="ARBA" id="ARBA00022701"/>
    </source>
</evidence>
<comment type="caution">
    <text evidence="6">The sequence shown here is derived from an EMBL/GenBank/DDBJ whole genome shotgun (WGS) entry which is preliminary data.</text>
</comment>
<dbReference type="AlphaFoldDB" id="A0A448XSV7"/>
<evidence type="ECO:0000259" key="5">
    <source>
        <dbReference type="Pfam" id="PF23203"/>
    </source>
</evidence>
<dbReference type="Pfam" id="PF23203">
    <property type="entry name" value="KIF21A"/>
    <property type="match status" value="1"/>
</dbReference>
<feature type="region of interest" description="Disordered" evidence="4">
    <location>
        <begin position="122"/>
        <end position="149"/>
    </location>
</feature>
<keyword evidence="3" id="KW-0175">Coiled coil</keyword>
<evidence type="ECO:0000256" key="4">
    <source>
        <dbReference type="SAM" id="MobiDB-lite"/>
    </source>
</evidence>
<gene>
    <name evidence="6" type="ORF">PXEA_LOCUS37488</name>
</gene>
<evidence type="ECO:0000313" key="7">
    <source>
        <dbReference type="Proteomes" id="UP000784294"/>
    </source>
</evidence>
<accession>A0A448XSV7</accession>
<protein>
    <recommendedName>
        <fullName evidence="5">KIF21A/B second helical domain-containing protein</fullName>
    </recommendedName>
</protein>
<keyword evidence="2" id="KW-0493">Microtubule</keyword>
<reference evidence="6" key="1">
    <citation type="submission" date="2018-11" db="EMBL/GenBank/DDBJ databases">
        <authorList>
            <consortium name="Pathogen Informatics"/>
        </authorList>
    </citation>
    <scope>NUCLEOTIDE SEQUENCE</scope>
</reference>
<feature type="region of interest" description="Disordered" evidence="4">
    <location>
        <begin position="1"/>
        <end position="31"/>
    </location>
</feature>
<dbReference type="GO" id="GO:0005874">
    <property type="term" value="C:microtubule"/>
    <property type="evidence" value="ECO:0007669"/>
    <property type="project" value="UniProtKB-KW"/>
</dbReference>
<keyword evidence="1" id="KW-0963">Cytoplasm</keyword>
<feature type="domain" description="KIF21A/B second helical" evidence="5">
    <location>
        <begin position="66"/>
        <end position="148"/>
    </location>
</feature>
<organism evidence="6 7">
    <name type="scientific">Protopolystoma xenopodis</name>
    <dbReference type="NCBI Taxonomy" id="117903"/>
    <lineage>
        <taxon>Eukaryota</taxon>
        <taxon>Metazoa</taxon>
        <taxon>Spiralia</taxon>
        <taxon>Lophotrochozoa</taxon>
        <taxon>Platyhelminthes</taxon>
        <taxon>Monogenea</taxon>
        <taxon>Polyopisthocotylea</taxon>
        <taxon>Polystomatidea</taxon>
        <taxon>Polystomatidae</taxon>
        <taxon>Protopolystoma</taxon>
    </lineage>
</organism>
<dbReference type="Proteomes" id="UP000784294">
    <property type="component" value="Unassembled WGS sequence"/>
</dbReference>
<name>A0A448XSV7_9PLAT</name>
<evidence type="ECO:0000256" key="3">
    <source>
        <dbReference type="ARBA" id="ARBA00023054"/>
    </source>
</evidence>
<keyword evidence="7" id="KW-1185">Reference proteome</keyword>
<evidence type="ECO:0000256" key="1">
    <source>
        <dbReference type="ARBA" id="ARBA00022490"/>
    </source>
</evidence>
<dbReference type="EMBL" id="CAAALY010288711">
    <property type="protein sequence ID" value="VEL44048.1"/>
    <property type="molecule type" value="Genomic_DNA"/>
</dbReference>
<proteinExistence type="predicted"/>
<sequence>MPASGRMTRSYTANTPSLGGGRPFTRRPLSGIRQKLSRPTTVTSFGVTSACQTRPASRQTRFGLSCQAKWALLNKQVVASVQRRETAERLEHDMSTWMRERQSLGRRLARVKRRLAREEVRLTSAEESGKESSQMERLRTRVQQSHEQV</sequence>
<evidence type="ECO:0000313" key="6">
    <source>
        <dbReference type="EMBL" id="VEL44048.1"/>
    </source>
</evidence>
<dbReference type="InterPro" id="IPR056532">
    <property type="entry name" value="KIF21A/B_hel_2"/>
</dbReference>
<feature type="compositionally biased region" description="Basic and acidic residues" evidence="4">
    <location>
        <begin position="127"/>
        <end position="139"/>
    </location>
</feature>